<evidence type="ECO:0000313" key="2">
    <source>
        <dbReference type="Proteomes" id="UP000315252"/>
    </source>
</evidence>
<sequence>MFRSNAPKREPSGAAAKKLAALREELRKIERSGWSEKTGKSVALGLSEVDRLLSDEASPGLRTGCLHEFAGEGAEAFAAIISGRLKGPVLWCADALAGSELYPPGLSAFGLDYRRLIVARCRKPREILAAMEDGLRCRALGAVVGELSAGVDLTASRRLQLAAEKSGVTGFLVQSAWRDQVSKAPPAGRRKIAGAGRSGREVQAKAPSAAFSRWSVDAARNSDNAAGTMAWRLSLRRCRNGGSGAWTVKWDAKAYRFSLVAEAADGQVDPPSEQSSGQRLVG</sequence>
<reference evidence="1 2" key="1">
    <citation type="submission" date="2019-06" db="EMBL/GenBank/DDBJ databases">
        <title>Whole genome sequence for Rhodospirillaceae sp. R148.</title>
        <authorList>
            <person name="Wang G."/>
        </authorList>
    </citation>
    <scope>NUCLEOTIDE SEQUENCE [LARGE SCALE GENOMIC DNA]</scope>
    <source>
        <strain evidence="1 2">R148</strain>
    </source>
</reference>
<protein>
    <recommendedName>
        <fullName evidence="3">Damage-inducible mutagenesis protein</fullName>
    </recommendedName>
</protein>
<dbReference type="RefSeq" id="WP_142895007.1">
    <property type="nucleotide sequence ID" value="NZ_ML660052.1"/>
</dbReference>
<dbReference type="InterPro" id="IPR027417">
    <property type="entry name" value="P-loop_NTPase"/>
</dbReference>
<organism evidence="1 2">
    <name type="scientific">Denitrobaculum tricleocarpae</name>
    <dbReference type="NCBI Taxonomy" id="2591009"/>
    <lineage>
        <taxon>Bacteria</taxon>
        <taxon>Pseudomonadati</taxon>
        <taxon>Pseudomonadota</taxon>
        <taxon>Alphaproteobacteria</taxon>
        <taxon>Rhodospirillales</taxon>
        <taxon>Rhodospirillaceae</taxon>
        <taxon>Denitrobaculum</taxon>
    </lineage>
</organism>
<dbReference type="Gene3D" id="3.40.50.300">
    <property type="entry name" value="P-loop containing nucleotide triphosphate hydrolases"/>
    <property type="match status" value="1"/>
</dbReference>
<evidence type="ECO:0008006" key="3">
    <source>
        <dbReference type="Google" id="ProtNLM"/>
    </source>
</evidence>
<dbReference type="EMBL" id="VHSH01000001">
    <property type="protein sequence ID" value="TQV83772.1"/>
    <property type="molecule type" value="Genomic_DNA"/>
</dbReference>
<comment type="caution">
    <text evidence="1">The sequence shown here is derived from an EMBL/GenBank/DDBJ whole genome shotgun (WGS) entry which is preliminary data.</text>
</comment>
<keyword evidence="2" id="KW-1185">Reference proteome</keyword>
<proteinExistence type="predicted"/>
<gene>
    <name evidence="1" type="ORF">FKG95_04105</name>
</gene>
<dbReference type="PIRSF" id="PIRSF034285">
    <property type="entry name" value="UCP034285"/>
    <property type="match status" value="1"/>
</dbReference>
<dbReference type="Proteomes" id="UP000315252">
    <property type="component" value="Unassembled WGS sequence"/>
</dbReference>
<accession>A0A545U2R4</accession>
<dbReference type="OrthoDB" id="7202530at2"/>
<dbReference type="SUPFAM" id="SSF52540">
    <property type="entry name" value="P-loop containing nucleoside triphosphate hydrolases"/>
    <property type="match status" value="1"/>
</dbReference>
<dbReference type="InterPro" id="IPR017026">
    <property type="entry name" value="ImuA"/>
</dbReference>
<name>A0A545U2R4_9PROT</name>
<evidence type="ECO:0000313" key="1">
    <source>
        <dbReference type="EMBL" id="TQV83772.1"/>
    </source>
</evidence>
<dbReference type="AlphaFoldDB" id="A0A545U2R4"/>